<evidence type="ECO:0000256" key="2">
    <source>
        <dbReference type="ARBA" id="ARBA00012757"/>
    </source>
</evidence>
<dbReference type="EC" id="3.2.1.28" evidence="2 6"/>
<feature type="compositionally biased region" description="Basic and acidic residues" evidence="7">
    <location>
        <begin position="94"/>
        <end position="111"/>
    </location>
</feature>
<feature type="region of interest" description="Disordered" evidence="7">
    <location>
        <begin position="60"/>
        <end position="111"/>
    </location>
</feature>
<keyword evidence="4 6" id="KW-0378">Hydrolase</keyword>
<evidence type="ECO:0000256" key="7">
    <source>
        <dbReference type="SAM" id="MobiDB-lite"/>
    </source>
</evidence>
<sequence length="562" mass="65507">MIRYLALVFLIRFGFGTPYRDSEGLVVDGTRHGVYNLKVELDGKEDGLYYGKNEEKYRGKEVNSHGEYNGQSDGKSHGEYGGQSNGNKGYNGRSDGKDHGGHNRRKDREGDNKKMVYQQFYQFDQSPFKDMKEYEMCDGSYKEEYRQVYCKGPLLEAVNHLRIYNDSKDYVDSVLKQAPAIIIAEFQKRFGDEPDVSQIDRSDLQKFIDEFFSPPESELDNCEPEDWTERPTNILKIQDANLRDWALNLNGLWKTLCRRVKTTVFADKERHSLIPVNQPFIVPGGRFREFYYWDTYWIIKGLLVSGMQTSSRYMLKNMLQMVEQFGFVPNGGRAYYTRRSHPPTLIPAVYEYYQASGDRSFVNSSLSLLEKEFNFWAEQRSKAFQIDGDTVRAYFYESPTNVPRPESFLADYEVAINMKEEDRPFFFKAAASAAESGWDFSSRWFRDDQTLQSMETQNIAPVDLNAFLCYNMDILGYLFEVTGYSGKADEYQRKFDRFRKTFEKIFYNETEGAWYDYNIRTEAHNLRVYPSIAVPLFTGCYNRLDESKKCQAFLINLGKANS</sequence>
<dbReference type="GO" id="GO:0004555">
    <property type="term" value="F:alpha,alpha-trehalase activity"/>
    <property type="evidence" value="ECO:0007669"/>
    <property type="project" value="UniProtKB-EC"/>
</dbReference>
<dbReference type="InterPro" id="IPR018232">
    <property type="entry name" value="Glyco_hydro_37_CS"/>
</dbReference>
<dbReference type="InterPro" id="IPR001661">
    <property type="entry name" value="Glyco_hydro_37"/>
</dbReference>
<dbReference type="PRINTS" id="PR00744">
    <property type="entry name" value="GLHYDRLASE37"/>
</dbReference>
<dbReference type="SUPFAM" id="SSF48208">
    <property type="entry name" value="Six-hairpin glycosidases"/>
    <property type="match status" value="1"/>
</dbReference>
<protein>
    <recommendedName>
        <fullName evidence="3 6">Trehalase</fullName>
        <ecNumber evidence="2 6">3.2.1.28</ecNumber>
    </recommendedName>
    <alternativeName>
        <fullName evidence="6">Alpha-trehalose glucohydrolase</fullName>
    </alternativeName>
</protein>
<dbReference type="Gene3D" id="1.50.10.10">
    <property type="match status" value="1"/>
</dbReference>
<gene>
    <name evidence="9" type="ORF">BOKJ2_LOCUS11810</name>
</gene>
<evidence type="ECO:0000313" key="10">
    <source>
        <dbReference type="Proteomes" id="UP000614601"/>
    </source>
</evidence>
<dbReference type="PROSITE" id="PS00927">
    <property type="entry name" value="TREHALASE_1"/>
    <property type="match status" value="1"/>
</dbReference>
<evidence type="ECO:0000256" key="5">
    <source>
        <dbReference type="ARBA" id="ARBA00023295"/>
    </source>
</evidence>
<dbReference type="EMBL" id="CAJFCW020000005">
    <property type="protein sequence ID" value="CAG9121454.1"/>
    <property type="molecule type" value="Genomic_DNA"/>
</dbReference>
<feature type="chain" id="PRO_5035595681" description="Trehalase" evidence="8">
    <location>
        <begin position="17"/>
        <end position="562"/>
    </location>
</feature>
<dbReference type="OrthoDB" id="3542292at2759"/>
<dbReference type="Proteomes" id="UP000614601">
    <property type="component" value="Unassembled WGS sequence"/>
</dbReference>
<comment type="caution">
    <text evidence="9">The sequence shown here is derived from an EMBL/GenBank/DDBJ whole genome shotgun (WGS) entry which is preliminary data.</text>
</comment>
<dbReference type="InterPro" id="IPR008928">
    <property type="entry name" value="6-hairpin_glycosidase_sf"/>
</dbReference>
<dbReference type="Proteomes" id="UP000783686">
    <property type="component" value="Unassembled WGS sequence"/>
</dbReference>
<evidence type="ECO:0000313" key="9">
    <source>
        <dbReference type="EMBL" id="CAD5225903.1"/>
    </source>
</evidence>
<name>A0A811LDY9_9BILA</name>
<keyword evidence="10" id="KW-1185">Reference proteome</keyword>
<dbReference type="PANTHER" id="PTHR23403">
    <property type="entry name" value="TREHALASE"/>
    <property type="match status" value="1"/>
</dbReference>
<evidence type="ECO:0000256" key="8">
    <source>
        <dbReference type="SAM" id="SignalP"/>
    </source>
</evidence>
<evidence type="ECO:0000256" key="3">
    <source>
        <dbReference type="ARBA" id="ARBA00019905"/>
    </source>
</evidence>
<accession>A0A811LDY9</accession>
<proteinExistence type="inferred from homology"/>
<dbReference type="GO" id="GO:0005993">
    <property type="term" value="P:trehalose catabolic process"/>
    <property type="evidence" value="ECO:0007669"/>
    <property type="project" value="TreeGrafter"/>
</dbReference>
<dbReference type="PANTHER" id="PTHR23403:SF5">
    <property type="entry name" value="TREHALASE"/>
    <property type="match status" value="1"/>
</dbReference>
<keyword evidence="5 6" id="KW-0326">Glycosidase</keyword>
<dbReference type="Pfam" id="PF01204">
    <property type="entry name" value="Trehalase"/>
    <property type="match status" value="1"/>
</dbReference>
<evidence type="ECO:0000256" key="1">
    <source>
        <dbReference type="ARBA" id="ARBA00005615"/>
    </source>
</evidence>
<organism evidence="9 10">
    <name type="scientific">Bursaphelenchus okinawaensis</name>
    <dbReference type="NCBI Taxonomy" id="465554"/>
    <lineage>
        <taxon>Eukaryota</taxon>
        <taxon>Metazoa</taxon>
        <taxon>Ecdysozoa</taxon>
        <taxon>Nematoda</taxon>
        <taxon>Chromadorea</taxon>
        <taxon>Rhabditida</taxon>
        <taxon>Tylenchina</taxon>
        <taxon>Tylenchomorpha</taxon>
        <taxon>Aphelenchoidea</taxon>
        <taxon>Aphelenchoididae</taxon>
        <taxon>Bursaphelenchus</taxon>
    </lineage>
</organism>
<reference evidence="9" key="1">
    <citation type="submission" date="2020-09" db="EMBL/GenBank/DDBJ databases">
        <authorList>
            <person name="Kikuchi T."/>
        </authorList>
    </citation>
    <scope>NUCLEOTIDE SEQUENCE</scope>
    <source>
        <strain evidence="9">SH1</strain>
    </source>
</reference>
<dbReference type="AlphaFoldDB" id="A0A811LDY9"/>
<evidence type="ECO:0000256" key="6">
    <source>
        <dbReference type="RuleBase" id="RU361180"/>
    </source>
</evidence>
<keyword evidence="8" id="KW-0732">Signal</keyword>
<comment type="similarity">
    <text evidence="1 6">Belongs to the glycosyl hydrolase 37 family.</text>
</comment>
<evidence type="ECO:0000256" key="4">
    <source>
        <dbReference type="ARBA" id="ARBA00022801"/>
    </source>
</evidence>
<dbReference type="EMBL" id="CAJFDH010000005">
    <property type="protein sequence ID" value="CAD5225903.1"/>
    <property type="molecule type" value="Genomic_DNA"/>
</dbReference>
<feature type="signal peptide" evidence="8">
    <location>
        <begin position="1"/>
        <end position="16"/>
    </location>
</feature>
<comment type="catalytic activity">
    <reaction evidence="6">
        <text>alpha,alpha-trehalose + H2O = alpha-D-glucose + beta-D-glucose</text>
        <dbReference type="Rhea" id="RHEA:32675"/>
        <dbReference type="ChEBI" id="CHEBI:15377"/>
        <dbReference type="ChEBI" id="CHEBI:15903"/>
        <dbReference type="ChEBI" id="CHEBI:16551"/>
        <dbReference type="ChEBI" id="CHEBI:17925"/>
        <dbReference type="EC" id="3.2.1.28"/>
    </reaction>
</comment>
<dbReference type="InterPro" id="IPR012341">
    <property type="entry name" value="6hp_glycosidase-like_sf"/>
</dbReference>